<name>A0ABY7G5N5_MYAAR</name>
<reference evidence="1" key="1">
    <citation type="submission" date="2022-11" db="EMBL/GenBank/DDBJ databases">
        <title>Centuries of genome instability and evolution in soft-shell clam transmissible cancer (bioRxiv).</title>
        <authorList>
            <person name="Hart S.F.M."/>
            <person name="Yonemitsu M.A."/>
            <person name="Giersch R.M."/>
            <person name="Beal B.F."/>
            <person name="Arriagada G."/>
            <person name="Davis B.W."/>
            <person name="Ostrander E.A."/>
            <person name="Goff S.P."/>
            <person name="Metzger M.J."/>
        </authorList>
    </citation>
    <scope>NUCLEOTIDE SEQUENCE</scope>
    <source>
        <strain evidence="1">MELC-2E11</strain>
        <tissue evidence="1">Siphon/mantle</tissue>
    </source>
</reference>
<dbReference type="Proteomes" id="UP001164746">
    <property type="component" value="Chromosome 16"/>
</dbReference>
<dbReference type="EMBL" id="CP111027">
    <property type="protein sequence ID" value="WAR29740.1"/>
    <property type="molecule type" value="Genomic_DNA"/>
</dbReference>
<organism evidence="1 2">
    <name type="scientific">Mya arenaria</name>
    <name type="common">Soft-shell clam</name>
    <dbReference type="NCBI Taxonomy" id="6604"/>
    <lineage>
        <taxon>Eukaryota</taxon>
        <taxon>Metazoa</taxon>
        <taxon>Spiralia</taxon>
        <taxon>Lophotrochozoa</taxon>
        <taxon>Mollusca</taxon>
        <taxon>Bivalvia</taxon>
        <taxon>Autobranchia</taxon>
        <taxon>Heteroconchia</taxon>
        <taxon>Euheterodonta</taxon>
        <taxon>Imparidentia</taxon>
        <taxon>Neoheterodontei</taxon>
        <taxon>Myida</taxon>
        <taxon>Myoidea</taxon>
        <taxon>Myidae</taxon>
        <taxon>Mya</taxon>
    </lineage>
</organism>
<proteinExistence type="predicted"/>
<accession>A0ABY7G5N5</accession>
<keyword evidence="2" id="KW-1185">Reference proteome</keyword>
<evidence type="ECO:0000313" key="1">
    <source>
        <dbReference type="EMBL" id="WAR29740.1"/>
    </source>
</evidence>
<sequence>MSVRSTIDKHIGRCVVTLMALIGPSFICKKGECKLCGSSRKTDTGPGSRSICSRKNPIPNVEEICIIPKDVDIAKLHSCLDVSIKINETTYRESIGCFTIPKKNFLDRIACVIAKALHNGMEVKFKDKTYNDAWGCFKIPNKADDLQTFETLDSEDIDAVTDSFGSDDGDDDSDTIELDEISMFGGENNDPSTRLQRAMLTFLKSLQQQTVL</sequence>
<evidence type="ECO:0000313" key="2">
    <source>
        <dbReference type="Proteomes" id="UP001164746"/>
    </source>
</evidence>
<protein>
    <submittedName>
        <fullName evidence="1">Uncharacterized protein</fullName>
    </submittedName>
</protein>
<gene>
    <name evidence="1" type="ORF">MAR_003308</name>
</gene>